<reference evidence="3" key="1">
    <citation type="journal article" date="2019" name="Int. J. Syst. Evol. Microbiol.">
        <title>The Global Catalogue of Microorganisms (GCM) 10K type strain sequencing project: providing services to taxonomists for standard genome sequencing and annotation.</title>
        <authorList>
            <consortium name="The Broad Institute Genomics Platform"/>
            <consortium name="The Broad Institute Genome Sequencing Center for Infectious Disease"/>
            <person name="Wu L."/>
            <person name="Ma J."/>
        </authorList>
    </citation>
    <scope>NUCLEOTIDE SEQUENCE [LARGE SCALE GENOMIC DNA]</scope>
    <source>
        <strain evidence="3">CGMCC 1.9106</strain>
    </source>
</reference>
<feature type="transmembrane region" description="Helical" evidence="1">
    <location>
        <begin position="43"/>
        <end position="70"/>
    </location>
</feature>
<comment type="caution">
    <text evidence="2">The sequence shown here is derived from an EMBL/GenBank/DDBJ whole genome shotgun (WGS) entry which is preliminary data.</text>
</comment>
<keyword evidence="1" id="KW-0812">Transmembrane</keyword>
<dbReference type="Proteomes" id="UP001596392">
    <property type="component" value="Unassembled WGS sequence"/>
</dbReference>
<accession>A0ABW2GSI3</accession>
<dbReference type="InterPro" id="IPR046492">
    <property type="entry name" value="DUF6585"/>
</dbReference>
<dbReference type="EMBL" id="JBHTAC010000008">
    <property type="protein sequence ID" value="MFC7242862.1"/>
    <property type="molecule type" value="Genomic_DNA"/>
</dbReference>
<sequence length="283" mass="30456">MTTPGLTAHTDTPAAVPADVAAAAAARDLGAHRESYPAKTVKVILFALGTLAVIFGALAVIMTVGTAGAAPGENEVGATPAIIMWAIALPSIGGFLWALLRSPAVSKQARRFQVHVFERGFVWVRRKGTEVYRWDDVQTLHAAITVVNNTGIVTTTYDYRIVCTDGRRTRLREVHTDMARFGPLLSAEVAKAQLPKAMSFFDEGNPVAFGDFTITDDGVQTRRGKLLTWLEIGGVRLDTGHVSIADRAGKRISPQTLLGKIPNGYTFLLMMDTILGKLRAAQA</sequence>
<protein>
    <submittedName>
        <fullName evidence="2">DUF6585 family protein</fullName>
    </submittedName>
</protein>
<keyword evidence="1" id="KW-1133">Transmembrane helix</keyword>
<evidence type="ECO:0000313" key="2">
    <source>
        <dbReference type="EMBL" id="MFC7242862.1"/>
    </source>
</evidence>
<organism evidence="2 3">
    <name type="scientific">Catellatospora aurea</name>
    <dbReference type="NCBI Taxonomy" id="1337874"/>
    <lineage>
        <taxon>Bacteria</taxon>
        <taxon>Bacillati</taxon>
        <taxon>Actinomycetota</taxon>
        <taxon>Actinomycetes</taxon>
        <taxon>Micromonosporales</taxon>
        <taxon>Micromonosporaceae</taxon>
        <taxon>Catellatospora</taxon>
    </lineage>
</organism>
<evidence type="ECO:0000313" key="3">
    <source>
        <dbReference type="Proteomes" id="UP001596392"/>
    </source>
</evidence>
<feature type="transmembrane region" description="Helical" evidence="1">
    <location>
        <begin position="82"/>
        <end position="100"/>
    </location>
</feature>
<dbReference type="RefSeq" id="WP_376806142.1">
    <property type="nucleotide sequence ID" value="NZ_JBHTAC010000008.1"/>
</dbReference>
<dbReference type="Pfam" id="PF20226">
    <property type="entry name" value="DUF6585"/>
    <property type="match status" value="1"/>
</dbReference>
<gene>
    <name evidence="2" type="ORF">ACFQO7_10265</name>
</gene>
<evidence type="ECO:0000256" key="1">
    <source>
        <dbReference type="SAM" id="Phobius"/>
    </source>
</evidence>
<proteinExistence type="predicted"/>
<keyword evidence="3" id="KW-1185">Reference proteome</keyword>
<name>A0ABW2GSI3_9ACTN</name>
<keyword evidence="1" id="KW-0472">Membrane</keyword>